<organism evidence="6 7">
    <name type="scientific">Clostridium autoethanogenum</name>
    <dbReference type="NCBI Taxonomy" id="84023"/>
    <lineage>
        <taxon>Bacteria</taxon>
        <taxon>Bacillati</taxon>
        <taxon>Bacillota</taxon>
        <taxon>Clostridia</taxon>
        <taxon>Eubacteriales</taxon>
        <taxon>Clostridiaceae</taxon>
        <taxon>Clostridium</taxon>
    </lineage>
</organism>
<reference evidence="6 7" key="1">
    <citation type="submission" date="2018-10" db="EMBL/GenBank/DDBJ databases">
        <title>Genome-centric metagenomics revealed C2 chemical producing, CO utilizing Clostridium with novel acetogenic gene cluster.</title>
        <authorList>
            <person name="Kang H."/>
            <person name="Park B."/>
            <person name="Choi I.G."/>
            <person name="Chang I.S."/>
        </authorList>
    </citation>
    <scope>NUCLEOTIDE SEQUENCE [LARGE SCALE GENOMIC DNA]</scope>
    <source>
        <strain evidence="6 7">H21-9</strain>
    </source>
</reference>
<evidence type="ECO:0000256" key="2">
    <source>
        <dbReference type="ARBA" id="ARBA00023015"/>
    </source>
</evidence>
<dbReference type="Pfam" id="PF03466">
    <property type="entry name" value="LysR_substrate"/>
    <property type="match status" value="2"/>
</dbReference>
<evidence type="ECO:0000313" key="6">
    <source>
        <dbReference type="EMBL" id="RMD04142.1"/>
    </source>
</evidence>
<dbReference type="Pfam" id="PF00126">
    <property type="entry name" value="HTH_1"/>
    <property type="match status" value="1"/>
</dbReference>
<keyword evidence="3" id="KW-0238">DNA-binding</keyword>
<dbReference type="GO" id="GO:0003700">
    <property type="term" value="F:DNA-binding transcription factor activity"/>
    <property type="evidence" value="ECO:0007669"/>
    <property type="project" value="InterPro"/>
</dbReference>
<dbReference type="InterPro" id="IPR050950">
    <property type="entry name" value="HTH-type_LysR_regulators"/>
</dbReference>
<dbReference type="CDD" id="cd05466">
    <property type="entry name" value="PBP2_LTTR_substrate"/>
    <property type="match status" value="1"/>
</dbReference>
<accession>A0A3M0T2I7</accession>
<evidence type="ECO:0000313" key="7">
    <source>
        <dbReference type="Proteomes" id="UP000277999"/>
    </source>
</evidence>
<dbReference type="AlphaFoldDB" id="A0A3M0T2I7"/>
<dbReference type="PRINTS" id="PR00039">
    <property type="entry name" value="HTHLYSR"/>
</dbReference>
<comment type="caution">
    <text evidence="6">The sequence shown here is derived from an EMBL/GenBank/DDBJ whole genome shotgun (WGS) entry which is preliminary data.</text>
</comment>
<dbReference type="GO" id="GO:0005829">
    <property type="term" value="C:cytosol"/>
    <property type="evidence" value="ECO:0007669"/>
    <property type="project" value="TreeGrafter"/>
</dbReference>
<evidence type="ECO:0000256" key="1">
    <source>
        <dbReference type="ARBA" id="ARBA00009437"/>
    </source>
</evidence>
<feature type="domain" description="HTH lysR-type" evidence="5">
    <location>
        <begin position="1"/>
        <end position="58"/>
    </location>
</feature>
<dbReference type="SUPFAM" id="SSF46785">
    <property type="entry name" value="Winged helix' DNA-binding domain"/>
    <property type="match status" value="1"/>
</dbReference>
<dbReference type="FunFam" id="1.10.10.10:FF:000001">
    <property type="entry name" value="LysR family transcriptional regulator"/>
    <property type="match status" value="1"/>
</dbReference>
<gene>
    <name evidence="6" type="ORF">D9O40_02605</name>
</gene>
<dbReference type="PROSITE" id="PS50931">
    <property type="entry name" value="HTH_LYSR"/>
    <property type="match status" value="1"/>
</dbReference>
<evidence type="ECO:0000259" key="5">
    <source>
        <dbReference type="PROSITE" id="PS50931"/>
    </source>
</evidence>
<keyword evidence="2" id="KW-0805">Transcription regulation</keyword>
<dbReference type="PANTHER" id="PTHR30419">
    <property type="entry name" value="HTH-TYPE TRANSCRIPTIONAL REGULATOR YBHD"/>
    <property type="match status" value="1"/>
</dbReference>
<dbReference type="Gene3D" id="1.10.10.10">
    <property type="entry name" value="Winged helix-like DNA-binding domain superfamily/Winged helix DNA-binding domain"/>
    <property type="match status" value="1"/>
</dbReference>
<keyword evidence="4" id="KW-0804">Transcription</keyword>
<dbReference type="EMBL" id="RFAQ01000004">
    <property type="protein sequence ID" value="RMD04142.1"/>
    <property type="molecule type" value="Genomic_DNA"/>
</dbReference>
<proteinExistence type="inferred from homology"/>
<evidence type="ECO:0000256" key="4">
    <source>
        <dbReference type="ARBA" id="ARBA00023163"/>
    </source>
</evidence>
<dbReference type="InterPro" id="IPR000847">
    <property type="entry name" value="LysR_HTH_N"/>
</dbReference>
<dbReference type="Proteomes" id="UP000277999">
    <property type="component" value="Unassembled WGS sequence"/>
</dbReference>
<dbReference type="RefSeq" id="WP_013240099.1">
    <property type="nucleotide sequence ID" value="NZ_CP110420.1"/>
</dbReference>
<dbReference type="Gene3D" id="3.40.190.290">
    <property type="match status" value="1"/>
</dbReference>
<name>A0A3M0T2I7_9CLOT</name>
<evidence type="ECO:0000256" key="3">
    <source>
        <dbReference type="ARBA" id="ARBA00023125"/>
    </source>
</evidence>
<dbReference type="SUPFAM" id="SSF53850">
    <property type="entry name" value="Periplasmic binding protein-like II"/>
    <property type="match status" value="1"/>
</dbReference>
<protein>
    <submittedName>
        <fullName evidence="6">LysR family transcriptional regulator</fullName>
    </submittedName>
</protein>
<dbReference type="InterPro" id="IPR036390">
    <property type="entry name" value="WH_DNA-bd_sf"/>
</dbReference>
<comment type="similarity">
    <text evidence="1">Belongs to the LysR transcriptional regulatory family.</text>
</comment>
<dbReference type="InterPro" id="IPR005119">
    <property type="entry name" value="LysR_subst-bd"/>
</dbReference>
<sequence length="311" mass="35979">MLLKNYEYFLTIVKEGNISKAASKLYVSQPSLSKYLKKLEENAGTELFTRASHPLKLTPAGELFMQYIQDVIKRNKKLQQDFSDVKNSVSGRVTLGITVWRSSILLPIVFPNFKKKYPKIDIELQEGSHQYMFSLLKQNKVDFCILQSPNSHHNIIFEHLAFEHILFTVNYHNPLLKKLDYDVNKRINFMSQKDFLQFKDEPFFMLKEGQLLREVSQNFLNKLGINIIPTIETSNIMTAVNLVSADMGVTFVPESILKIEENVKNLMFFKIDTPPLQWEITIAYKTGTILSKPALLFIKSIKKVYTNVNND</sequence>
<dbReference type="GO" id="GO:0003677">
    <property type="term" value="F:DNA binding"/>
    <property type="evidence" value="ECO:0007669"/>
    <property type="project" value="UniProtKB-KW"/>
</dbReference>
<dbReference type="InterPro" id="IPR036388">
    <property type="entry name" value="WH-like_DNA-bd_sf"/>
</dbReference>